<accession>A0A9J6GZG6</accession>
<dbReference type="InterPro" id="IPR000971">
    <property type="entry name" value="Globin"/>
</dbReference>
<evidence type="ECO:0000313" key="4">
    <source>
        <dbReference type="Proteomes" id="UP000821853"/>
    </source>
</evidence>
<keyword evidence="1" id="KW-0813">Transport</keyword>
<gene>
    <name evidence="3" type="ORF">HPB48_003498</name>
</gene>
<reference evidence="3 4" key="1">
    <citation type="journal article" date="2020" name="Cell">
        <title>Large-Scale Comparative Analyses of Tick Genomes Elucidate Their Genetic Diversity and Vector Capacities.</title>
        <authorList>
            <consortium name="Tick Genome and Microbiome Consortium (TIGMIC)"/>
            <person name="Jia N."/>
            <person name="Wang J."/>
            <person name="Shi W."/>
            <person name="Du L."/>
            <person name="Sun Y."/>
            <person name="Zhan W."/>
            <person name="Jiang J.F."/>
            <person name="Wang Q."/>
            <person name="Zhang B."/>
            <person name="Ji P."/>
            <person name="Bell-Sakyi L."/>
            <person name="Cui X.M."/>
            <person name="Yuan T.T."/>
            <person name="Jiang B.G."/>
            <person name="Yang W.F."/>
            <person name="Lam T.T."/>
            <person name="Chang Q.C."/>
            <person name="Ding S.J."/>
            <person name="Wang X.J."/>
            <person name="Zhu J.G."/>
            <person name="Ruan X.D."/>
            <person name="Zhao L."/>
            <person name="Wei J.T."/>
            <person name="Ye R.Z."/>
            <person name="Que T.C."/>
            <person name="Du C.H."/>
            <person name="Zhou Y.H."/>
            <person name="Cheng J.X."/>
            <person name="Dai P.F."/>
            <person name="Guo W.B."/>
            <person name="Han X.H."/>
            <person name="Huang E.J."/>
            <person name="Li L.F."/>
            <person name="Wei W."/>
            <person name="Gao Y.C."/>
            <person name="Liu J.Z."/>
            <person name="Shao H.Z."/>
            <person name="Wang X."/>
            <person name="Wang C.C."/>
            <person name="Yang T.C."/>
            <person name="Huo Q.B."/>
            <person name="Li W."/>
            <person name="Chen H.Y."/>
            <person name="Chen S.E."/>
            <person name="Zhou L.G."/>
            <person name="Ni X.B."/>
            <person name="Tian J.H."/>
            <person name="Sheng Y."/>
            <person name="Liu T."/>
            <person name="Pan Y.S."/>
            <person name="Xia L.Y."/>
            <person name="Li J."/>
            <person name="Zhao F."/>
            <person name="Cao W.C."/>
        </authorList>
    </citation>
    <scope>NUCLEOTIDE SEQUENCE [LARGE SCALE GENOMIC DNA]</scope>
    <source>
        <strain evidence="3">HaeL-2018</strain>
    </source>
</reference>
<proteinExistence type="inferred from homology"/>
<name>A0A9J6GZG6_HAELO</name>
<dbReference type="Gene3D" id="1.10.490.10">
    <property type="entry name" value="Globins"/>
    <property type="match status" value="1"/>
</dbReference>
<keyword evidence="1" id="KW-0408">Iron</keyword>
<organism evidence="3 4">
    <name type="scientific">Haemaphysalis longicornis</name>
    <name type="common">Bush tick</name>
    <dbReference type="NCBI Taxonomy" id="44386"/>
    <lineage>
        <taxon>Eukaryota</taxon>
        <taxon>Metazoa</taxon>
        <taxon>Ecdysozoa</taxon>
        <taxon>Arthropoda</taxon>
        <taxon>Chelicerata</taxon>
        <taxon>Arachnida</taxon>
        <taxon>Acari</taxon>
        <taxon>Parasitiformes</taxon>
        <taxon>Ixodida</taxon>
        <taxon>Ixodoidea</taxon>
        <taxon>Ixodidae</taxon>
        <taxon>Haemaphysalinae</taxon>
        <taxon>Haemaphysalis</taxon>
    </lineage>
</organism>
<evidence type="ECO:0000256" key="1">
    <source>
        <dbReference type="RuleBase" id="RU000356"/>
    </source>
</evidence>
<keyword evidence="1" id="KW-0349">Heme</keyword>
<dbReference type="InterPro" id="IPR012292">
    <property type="entry name" value="Globin/Proto"/>
</dbReference>
<dbReference type="GO" id="GO:0005344">
    <property type="term" value="F:oxygen carrier activity"/>
    <property type="evidence" value="ECO:0007669"/>
    <property type="project" value="UniProtKB-KW"/>
</dbReference>
<dbReference type="AlphaFoldDB" id="A0A9J6GZG6"/>
<dbReference type="SUPFAM" id="SSF46458">
    <property type="entry name" value="Globin-like"/>
    <property type="match status" value="1"/>
</dbReference>
<comment type="caution">
    <text evidence="3">The sequence shown here is derived from an EMBL/GenBank/DDBJ whole genome shotgun (WGS) entry which is preliminary data.</text>
</comment>
<dbReference type="Pfam" id="PF00042">
    <property type="entry name" value="Globin"/>
    <property type="match status" value="1"/>
</dbReference>
<dbReference type="GO" id="GO:0019825">
    <property type="term" value="F:oxygen binding"/>
    <property type="evidence" value="ECO:0007669"/>
    <property type="project" value="InterPro"/>
</dbReference>
<sequence length="226" mass="24765">MARVRAETRPSAKRRQENLHSDTIVKLGLVACVIARGNGCFFCHGSRGCADSCRARGNQSADCGSEQNKFEAFFTSPSLSNVRRNHAIKFGDQLNNLIEALDKPAVLADLMRKTSHLHAGHKGVKPEHFVTMGRVIINVLTANHDRLMTGPAVKAWEKLFVIALRTISDALVRGTEKVHGAGHGLVEVSREWFLLLFTCGMKKVSENGIRLLRLSGPSTIASIGRL</sequence>
<dbReference type="GO" id="GO:0020037">
    <property type="term" value="F:heme binding"/>
    <property type="evidence" value="ECO:0007669"/>
    <property type="project" value="InterPro"/>
</dbReference>
<dbReference type="CDD" id="cd01040">
    <property type="entry name" value="Mb-like"/>
    <property type="match status" value="1"/>
</dbReference>
<keyword evidence="1" id="KW-0479">Metal-binding</keyword>
<protein>
    <recommendedName>
        <fullName evidence="2">Globin domain-containing protein</fullName>
    </recommendedName>
</protein>
<dbReference type="Proteomes" id="UP000821853">
    <property type="component" value="Chromosome 8"/>
</dbReference>
<evidence type="ECO:0000259" key="2">
    <source>
        <dbReference type="Pfam" id="PF00042"/>
    </source>
</evidence>
<dbReference type="VEuPathDB" id="VectorBase:HLOH_041173"/>
<dbReference type="InterPro" id="IPR044399">
    <property type="entry name" value="Mb-like_M"/>
</dbReference>
<keyword evidence="4" id="KW-1185">Reference proteome</keyword>
<comment type="similarity">
    <text evidence="1">Belongs to the globin family.</text>
</comment>
<dbReference type="EMBL" id="JABSTR010000010">
    <property type="protein sequence ID" value="KAH9379847.1"/>
    <property type="molecule type" value="Genomic_DNA"/>
</dbReference>
<feature type="domain" description="Globin" evidence="2">
    <location>
        <begin position="81"/>
        <end position="160"/>
    </location>
</feature>
<evidence type="ECO:0000313" key="3">
    <source>
        <dbReference type="EMBL" id="KAH9379847.1"/>
    </source>
</evidence>
<dbReference type="InterPro" id="IPR009050">
    <property type="entry name" value="Globin-like_sf"/>
</dbReference>
<dbReference type="OrthoDB" id="6483840at2759"/>
<keyword evidence="1" id="KW-0561">Oxygen transport</keyword>